<organism evidence="2 3">
    <name type="scientific">Candidatus Clostridium stratigraminis</name>
    <dbReference type="NCBI Taxonomy" id="3381661"/>
    <lineage>
        <taxon>Bacteria</taxon>
        <taxon>Bacillati</taxon>
        <taxon>Bacillota</taxon>
        <taxon>Clostridia</taxon>
        <taxon>Eubacteriales</taxon>
        <taxon>Clostridiaceae</taxon>
        <taxon>Clostridium</taxon>
    </lineage>
</organism>
<gene>
    <name evidence="2" type="ORF">ACJDUG_13795</name>
</gene>
<comment type="caution">
    <text evidence="2">The sequence shown here is derived from an EMBL/GenBank/DDBJ whole genome shotgun (WGS) entry which is preliminary data.</text>
</comment>
<feature type="transmembrane region" description="Helical" evidence="1">
    <location>
        <begin position="6"/>
        <end position="24"/>
    </location>
</feature>
<proteinExistence type="predicted"/>
<reference evidence="2 3" key="1">
    <citation type="submission" date="2024-11" db="EMBL/GenBank/DDBJ databases">
        <authorList>
            <person name="Heng Y.C."/>
            <person name="Lim A.C.H."/>
            <person name="Lee J.K.Y."/>
            <person name="Kittelmann S."/>
        </authorList>
    </citation>
    <scope>NUCLEOTIDE SEQUENCE [LARGE SCALE GENOMIC DNA]</scope>
    <source>
        <strain evidence="2 3">WILCCON 0185</strain>
    </source>
</reference>
<name>A0ABW8T6M1_9CLOT</name>
<dbReference type="Proteomes" id="UP001623591">
    <property type="component" value="Unassembled WGS sequence"/>
</dbReference>
<evidence type="ECO:0000256" key="1">
    <source>
        <dbReference type="SAM" id="Phobius"/>
    </source>
</evidence>
<keyword evidence="1" id="KW-1133">Transmembrane helix</keyword>
<accession>A0ABW8T6M1</accession>
<sequence length="178" mass="20590">MKGKKSVYLVVIIIILIAIVALQYRDNAKIKTIQGEVAENKIDWLQIQLKIVSEDLSSTKIPEKEYIDETSAKFSEDTVLLNGIIFSSGMPLTYLDMIRMDLVRMSSDLKNKKSEKEILDTKQLALDKMAILQNELNYIRENCKTNAIKYYQLSKPNNLIMKKIDKEMIDYLNKNNIH</sequence>
<evidence type="ECO:0000313" key="2">
    <source>
        <dbReference type="EMBL" id="MFL0248037.1"/>
    </source>
</evidence>
<keyword evidence="1" id="KW-0472">Membrane</keyword>
<dbReference type="EMBL" id="JBJHZZ010000012">
    <property type="protein sequence ID" value="MFL0248037.1"/>
    <property type="molecule type" value="Genomic_DNA"/>
</dbReference>
<dbReference type="RefSeq" id="WP_406770468.1">
    <property type="nucleotide sequence ID" value="NZ_JBJHZZ010000012.1"/>
</dbReference>
<protein>
    <submittedName>
        <fullName evidence="2">Uncharacterized protein</fullName>
    </submittedName>
</protein>
<evidence type="ECO:0000313" key="3">
    <source>
        <dbReference type="Proteomes" id="UP001623591"/>
    </source>
</evidence>
<keyword evidence="1" id="KW-0812">Transmembrane</keyword>
<keyword evidence="3" id="KW-1185">Reference proteome</keyword>